<name>A0A220UGD4_9MICO</name>
<dbReference type="AlphaFoldDB" id="A0A220UGD4"/>
<geneLocation type="plasmid" evidence="2">
    <name>unnamed1 sequence</name>
</geneLocation>
<reference evidence="1 2" key="1">
    <citation type="submission" date="2017-07" db="EMBL/GenBank/DDBJ databases">
        <title>Brachybacterium sp. VR2415.</title>
        <authorList>
            <person name="Tak E.J."/>
            <person name="Bae J.-W."/>
        </authorList>
    </citation>
    <scope>NUCLEOTIDE SEQUENCE [LARGE SCALE GENOMIC DNA]</scope>
    <source>
        <strain evidence="1 2">VR2415</strain>
        <plasmid evidence="2">unnamed1 sequence</plasmid>
    </source>
</reference>
<dbReference type="EMBL" id="CP022317">
    <property type="protein sequence ID" value="ASK67294.1"/>
    <property type="molecule type" value="Genomic_DNA"/>
</dbReference>
<sequence length="82" mass="9130">MDHNVYALLEVRNLGTPDAAVDLYKVCPTYEDALEVYRERRGEPQSVRESGGAAGTTWWLDEDDSGSATITRYTLHGPLEEA</sequence>
<gene>
    <name evidence="1" type="ORF">CFK39_15735</name>
</gene>
<evidence type="ECO:0000313" key="2">
    <source>
        <dbReference type="Proteomes" id="UP000198398"/>
    </source>
</evidence>
<keyword evidence="2" id="KW-1185">Reference proteome</keyword>
<proteinExistence type="predicted"/>
<dbReference type="RefSeq" id="WP_089066525.1">
    <property type="nucleotide sequence ID" value="NZ_CP022317.1"/>
</dbReference>
<keyword evidence="1" id="KW-0614">Plasmid</keyword>
<dbReference type="Proteomes" id="UP000198398">
    <property type="component" value="Plasmid unnamed1"/>
</dbReference>
<organism evidence="1 2">
    <name type="scientific">Brachybacterium avium</name>
    <dbReference type="NCBI Taxonomy" id="2017485"/>
    <lineage>
        <taxon>Bacteria</taxon>
        <taxon>Bacillati</taxon>
        <taxon>Actinomycetota</taxon>
        <taxon>Actinomycetes</taxon>
        <taxon>Micrococcales</taxon>
        <taxon>Dermabacteraceae</taxon>
        <taxon>Brachybacterium</taxon>
    </lineage>
</organism>
<protein>
    <submittedName>
        <fullName evidence="1">Uncharacterized protein</fullName>
    </submittedName>
</protein>
<evidence type="ECO:0000313" key="1">
    <source>
        <dbReference type="EMBL" id="ASK67294.1"/>
    </source>
</evidence>
<accession>A0A220UGD4</accession>
<dbReference type="KEGG" id="brv:CFK39_15735"/>
<dbReference type="OrthoDB" id="9838433at2"/>